<keyword evidence="1" id="KW-1133">Transmembrane helix</keyword>
<feature type="transmembrane region" description="Helical" evidence="1">
    <location>
        <begin position="177"/>
        <end position="200"/>
    </location>
</feature>
<feature type="transmembrane region" description="Helical" evidence="1">
    <location>
        <begin position="150"/>
        <end position="171"/>
    </location>
</feature>
<dbReference type="InterPro" id="IPR005325">
    <property type="entry name" value="DUF308_memb"/>
</dbReference>
<organism evidence="2 3">
    <name type="scientific">Auritidibacter ignavus</name>
    <dbReference type="NCBI Taxonomy" id="678932"/>
    <lineage>
        <taxon>Bacteria</taxon>
        <taxon>Bacillati</taxon>
        <taxon>Actinomycetota</taxon>
        <taxon>Actinomycetes</taxon>
        <taxon>Micrococcales</taxon>
        <taxon>Micrococcaceae</taxon>
        <taxon>Auritidibacter</taxon>
    </lineage>
</organism>
<accession>A0AAJ6ANQ6</accession>
<dbReference type="EMBL" id="CP122566">
    <property type="protein sequence ID" value="WGH93401.1"/>
    <property type="molecule type" value="Genomic_DNA"/>
</dbReference>
<evidence type="ECO:0000313" key="2">
    <source>
        <dbReference type="EMBL" id="WGH93401.1"/>
    </source>
</evidence>
<feature type="transmembrane region" description="Helical" evidence="1">
    <location>
        <begin position="62"/>
        <end position="81"/>
    </location>
</feature>
<sequence length="212" mass="22406">MSTPHDASQPSETPPEFVAQDQVRSFVRKLSFGTILFRGIFALIIGVLMVLAPAILAPALGTLAAVFIGVGLVVYSVAEFVDAHRERKADEPGWGWIVATGIISLLLGLLFIVFPLISGSVLLLVASWIIVAAVLLRGIFVIASRYTGGWSTLLGVLVMIAGLVLGVLLLVQPGATIISLVWVLGLSAIISGIISLVLAFRVRKILKDAGVK</sequence>
<proteinExistence type="predicted"/>
<gene>
    <name evidence="2" type="ORF">QDX21_00850</name>
</gene>
<feature type="transmembrane region" description="Helical" evidence="1">
    <location>
        <begin position="93"/>
        <end position="114"/>
    </location>
</feature>
<feature type="transmembrane region" description="Helical" evidence="1">
    <location>
        <begin position="35"/>
        <end position="56"/>
    </location>
</feature>
<dbReference type="AlphaFoldDB" id="A0AAJ6ANQ6"/>
<keyword evidence="3" id="KW-1185">Reference proteome</keyword>
<feature type="transmembrane region" description="Helical" evidence="1">
    <location>
        <begin position="120"/>
        <end position="143"/>
    </location>
</feature>
<name>A0AAJ6ANQ6_9MICC</name>
<keyword evidence="1" id="KW-0812">Transmembrane</keyword>
<reference evidence="2 3" key="1">
    <citation type="submission" date="2023-03" db="EMBL/GenBank/DDBJ databases">
        <title>Complete genome sequences of several Auritidibacter ignavus strains isolated from ear infections.</title>
        <authorList>
            <person name="Baehr T."/>
            <person name="Baumhoegger A.M."/>
        </authorList>
    </citation>
    <scope>NUCLEOTIDE SEQUENCE [LARGE SCALE GENOMIC DNA]</scope>
    <source>
        <strain evidence="2 3">BABAE-6</strain>
    </source>
</reference>
<keyword evidence="1" id="KW-0472">Membrane</keyword>
<evidence type="ECO:0000313" key="3">
    <source>
        <dbReference type="Proteomes" id="UP001224674"/>
    </source>
</evidence>
<protein>
    <submittedName>
        <fullName evidence="2">DUF308 domain-containing protein</fullName>
    </submittedName>
</protein>
<dbReference type="Pfam" id="PF03729">
    <property type="entry name" value="DUF308"/>
    <property type="match status" value="2"/>
</dbReference>
<dbReference type="Proteomes" id="UP001224674">
    <property type="component" value="Chromosome"/>
</dbReference>
<evidence type="ECO:0000256" key="1">
    <source>
        <dbReference type="SAM" id="Phobius"/>
    </source>
</evidence>
<dbReference type="RefSeq" id="WP_279674916.1">
    <property type="nucleotide sequence ID" value="NZ_CP122566.1"/>
</dbReference>